<evidence type="ECO:0000313" key="2">
    <source>
        <dbReference type="Proteomes" id="UP000244240"/>
    </source>
</evidence>
<keyword evidence="2" id="KW-1185">Reference proteome</keyword>
<dbReference type="InterPro" id="IPR009665">
    <property type="entry name" value="YyaC"/>
</dbReference>
<dbReference type="Proteomes" id="UP000244240">
    <property type="component" value="Unassembled WGS sequence"/>
</dbReference>
<evidence type="ECO:0000313" key="1">
    <source>
        <dbReference type="EMBL" id="PTX62422.1"/>
    </source>
</evidence>
<dbReference type="RefSeq" id="WP_108022227.1">
    <property type="nucleotide sequence ID" value="NZ_QBKR01000005.1"/>
</dbReference>
<dbReference type="Pfam" id="PF06866">
    <property type="entry name" value="DUF1256"/>
    <property type="match status" value="1"/>
</dbReference>
<dbReference type="OrthoDB" id="9815953at2"/>
<accession>A0A2T6C267</accession>
<name>A0A2T6C267_9BACL</name>
<dbReference type="EMBL" id="QBKR01000005">
    <property type="protein sequence ID" value="PTX62422.1"/>
    <property type="molecule type" value="Genomic_DNA"/>
</dbReference>
<reference evidence="1 2" key="1">
    <citation type="submission" date="2018-04" db="EMBL/GenBank/DDBJ databases">
        <title>Genomic Encyclopedia of Archaeal and Bacterial Type Strains, Phase II (KMG-II): from individual species to whole genera.</title>
        <authorList>
            <person name="Goeker M."/>
        </authorList>
    </citation>
    <scope>NUCLEOTIDE SEQUENCE [LARGE SCALE GENOMIC DNA]</scope>
    <source>
        <strain evidence="1 2">DSM 45787</strain>
    </source>
</reference>
<sequence length="196" mass="21363">MREPVPHPGSTEPDPTRILFSHPSAVHRCAEWLEQTLQLYPGSRELACICIGTDRSTGDALGPLVGTQLEKWALPTLRVYGTLDEPVHAVNLNQTLARMKKELRNPRVIAVDACLGQLASVGWIQVGNGPLKPGAGVNKQLPEVGQVHITGIVNVAGFMEYFVLQNTRLSVVMKMAHVIASAVQKVTCSRLKQQTN</sequence>
<dbReference type="InterPro" id="IPR023430">
    <property type="entry name" value="Pept_HybD-like_dom_sf"/>
</dbReference>
<protein>
    <submittedName>
        <fullName evidence="1">Putative sporulation protein YyaC</fullName>
    </submittedName>
</protein>
<gene>
    <name evidence="1" type="ORF">C8P63_10517</name>
</gene>
<dbReference type="AlphaFoldDB" id="A0A2T6C267"/>
<comment type="caution">
    <text evidence="1">The sequence shown here is derived from an EMBL/GenBank/DDBJ whole genome shotgun (WGS) entry which is preliminary data.</text>
</comment>
<organism evidence="1 2">
    <name type="scientific">Melghirimyces profundicolus</name>
    <dbReference type="NCBI Taxonomy" id="1242148"/>
    <lineage>
        <taxon>Bacteria</taxon>
        <taxon>Bacillati</taxon>
        <taxon>Bacillota</taxon>
        <taxon>Bacilli</taxon>
        <taxon>Bacillales</taxon>
        <taxon>Thermoactinomycetaceae</taxon>
        <taxon>Melghirimyces</taxon>
    </lineage>
</organism>
<dbReference type="NCBIfam" id="TIGR02841">
    <property type="entry name" value="spore_YyaC"/>
    <property type="match status" value="1"/>
</dbReference>
<proteinExistence type="predicted"/>
<dbReference type="SUPFAM" id="SSF53163">
    <property type="entry name" value="HybD-like"/>
    <property type="match status" value="1"/>
</dbReference>